<keyword evidence="3 5" id="KW-1133">Transmembrane helix</keyword>
<feature type="transmembrane region" description="Helical" evidence="5">
    <location>
        <begin position="467"/>
        <end position="485"/>
    </location>
</feature>
<evidence type="ECO:0000313" key="7">
    <source>
        <dbReference type="Proteomes" id="UP001500212"/>
    </source>
</evidence>
<accession>A0ABP8TM72</accession>
<evidence type="ECO:0000256" key="4">
    <source>
        <dbReference type="ARBA" id="ARBA00023136"/>
    </source>
</evidence>
<name>A0ABP8TM72_9ACTN</name>
<dbReference type="PANTHER" id="PTHR47704:SF1">
    <property type="entry name" value="POTASSIUM TRANSPORTER KIMA"/>
    <property type="match status" value="1"/>
</dbReference>
<feature type="transmembrane region" description="Helical" evidence="5">
    <location>
        <begin position="266"/>
        <end position="289"/>
    </location>
</feature>
<feature type="transmembrane region" description="Helical" evidence="5">
    <location>
        <begin position="443"/>
        <end position="461"/>
    </location>
</feature>
<gene>
    <name evidence="6" type="ORF">GCM10023195_49690</name>
</gene>
<dbReference type="InterPro" id="IPR002293">
    <property type="entry name" value="AA/rel_permease1"/>
</dbReference>
<dbReference type="InterPro" id="IPR053153">
    <property type="entry name" value="APC_K+_Transporter"/>
</dbReference>
<organism evidence="6 7">
    <name type="scientific">Actinoallomurus liliacearum</name>
    <dbReference type="NCBI Taxonomy" id="1080073"/>
    <lineage>
        <taxon>Bacteria</taxon>
        <taxon>Bacillati</taxon>
        <taxon>Actinomycetota</taxon>
        <taxon>Actinomycetes</taxon>
        <taxon>Streptosporangiales</taxon>
        <taxon>Thermomonosporaceae</taxon>
        <taxon>Actinoallomurus</taxon>
    </lineage>
</organism>
<feature type="transmembrane region" description="Helical" evidence="5">
    <location>
        <begin position="373"/>
        <end position="392"/>
    </location>
</feature>
<dbReference type="Proteomes" id="UP001500212">
    <property type="component" value="Unassembled WGS sequence"/>
</dbReference>
<keyword evidence="4 5" id="KW-0472">Membrane</keyword>
<keyword evidence="7" id="KW-1185">Reference proteome</keyword>
<evidence type="ECO:0000256" key="2">
    <source>
        <dbReference type="ARBA" id="ARBA00022692"/>
    </source>
</evidence>
<sequence length="666" mass="71160">MLAIVKQAVLQLPKRFLVGRPLRTGQMGETLLPKKLALPVFCSDPLSSVAYATEEILLALSLGGLAMLALSWWVGAGVVFLLLVVTTSYRQTCHAYPNGGGAYAVSRANLGENASLVAASALLIDYVMTVAVSVAAGVANVISAFPSLDPYAVPISLALIAVLAVMNLRGVKESGTTFAIPTYGFVASILLMLVVGLLHVATGHPPTAESAAVGVRAVHGTAGAAAVLLVMRAFAQGCTALTGVEAVSNGVPNFKPPKSRNAASTLTIMGLLAVTMFGGITILASAAHVHLADDPAQLVGAPHGYQQRTVIAQLGAAVFGHGSILFFLVQAFTAAVLVLAANTAFNGFPILASILGGDGYLPRQFARRGDRLVFSNGIVILSLLAGALIWAFDASTTRLIQLYILGVFVSFTLSQIGMVRHWGDELRRLADPARRRSVHRSRAINLVGAVLTGLVLVIVLLTKFAHGAWIVVVTMPLVFLMMKGIQRHYRRVAEELEPGEEGVPLPSRIHAVVLVSKVHTPTLRALAFARATRPHTLTALSVATSPEEADRLEREWGERDIPVPLTILDSPYRDITGPVLDYVARIRVRSPRDVVCVFIPEYVVGRWWEHLLHNHSALRLKARLLFRPGVMMTSVPWQLGSAEAALARHTEGAEFAARTRVRSDIG</sequence>
<feature type="transmembrane region" description="Helical" evidence="5">
    <location>
        <begin position="310"/>
        <end position="329"/>
    </location>
</feature>
<reference evidence="7" key="1">
    <citation type="journal article" date="2019" name="Int. J. Syst. Evol. Microbiol.">
        <title>The Global Catalogue of Microorganisms (GCM) 10K type strain sequencing project: providing services to taxonomists for standard genome sequencing and annotation.</title>
        <authorList>
            <consortium name="The Broad Institute Genomics Platform"/>
            <consortium name="The Broad Institute Genome Sequencing Center for Infectious Disease"/>
            <person name="Wu L."/>
            <person name="Ma J."/>
        </authorList>
    </citation>
    <scope>NUCLEOTIDE SEQUENCE [LARGE SCALE GENOMIC DNA]</scope>
    <source>
        <strain evidence="7">JCM 17938</strain>
    </source>
</reference>
<evidence type="ECO:0000256" key="5">
    <source>
        <dbReference type="SAM" id="Phobius"/>
    </source>
</evidence>
<feature type="transmembrane region" description="Helical" evidence="5">
    <location>
        <begin position="398"/>
        <end position="422"/>
    </location>
</feature>
<dbReference type="Gene3D" id="1.20.1740.10">
    <property type="entry name" value="Amino acid/polyamine transporter I"/>
    <property type="match status" value="1"/>
</dbReference>
<dbReference type="Pfam" id="PF13520">
    <property type="entry name" value="AA_permease_2"/>
    <property type="match status" value="1"/>
</dbReference>
<evidence type="ECO:0000256" key="1">
    <source>
        <dbReference type="ARBA" id="ARBA00004141"/>
    </source>
</evidence>
<feature type="transmembrane region" description="Helical" evidence="5">
    <location>
        <begin position="116"/>
        <end position="139"/>
    </location>
</feature>
<feature type="transmembrane region" description="Helical" evidence="5">
    <location>
        <begin position="180"/>
        <end position="201"/>
    </location>
</feature>
<comment type="subcellular location">
    <subcellularLocation>
        <location evidence="1">Membrane</location>
        <topology evidence="1">Multi-pass membrane protein</topology>
    </subcellularLocation>
</comment>
<evidence type="ECO:0000313" key="6">
    <source>
        <dbReference type="EMBL" id="GAA4611689.1"/>
    </source>
</evidence>
<feature type="transmembrane region" description="Helical" evidence="5">
    <location>
        <begin position="56"/>
        <end position="85"/>
    </location>
</feature>
<comment type="caution">
    <text evidence="6">The sequence shown here is derived from an EMBL/GenBank/DDBJ whole genome shotgun (WGS) entry which is preliminary data.</text>
</comment>
<feature type="transmembrane region" description="Helical" evidence="5">
    <location>
        <begin position="151"/>
        <end position="168"/>
    </location>
</feature>
<proteinExistence type="predicted"/>
<evidence type="ECO:0000256" key="3">
    <source>
        <dbReference type="ARBA" id="ARBA00022989"/>
    </source>
</evidence>
<protein>
    <submittedName>
        <fullName evidence="6">APC family permease</fullName>
    </submittedName>
</protein>
<keyword evidence="2 5" id="KW-0812">Transmembrane</keyword>
<dbReference type="PANTHER" id="PTHR47704">
    <property type="entry name" value="POTASSIUM TRANSPORTER KIMA"/>
    <property type="match status" value="1"/>
</dbReference>
<dbReference type="EMBL" id="BAABHJ010000017">
    <property type="protein sequence ID" value="GAA4611689.1"/>
    <property type="molecule type" value="Genomic_DNA"/>
</dbReference>